<evidence type="ECO:0000256" key="1">
    <source>
        <dbReference type="SAM" id="MobiDB-lite"/>
    </source>
</evidence>
<comment type="caution">
    <text evidence="2">The sequence shown here is derived from an EMBL/GenBank/DDBJ whole genome shotgun (WGS) entry which is preliminary data.</text>
</comment>
<name>A0A2R6NLE5_9APHY</name>
<accession>A0A2R6NLE5</accession>
<dbReference type="EMBL" id="MLYV02001115">
    <property type="protein sequence ID" value="PSR73068.1"/>
    <property type="molecule type" value="Genomic_DNA"/>
</dbReference>
<evidence type="ECO:0000313" key="3">
    <source>
        <dbReference type="Proteomes" id="UP000186601"/>
    </source>
</evidence>
<evidence type="ECO:0000313" key="2">
    <source>
        <dbReference type="EMBL" id="PSR73068.1"/>
    </source>
</evidence>
<dbReference type="Proteomes" id="UP000186601">
    <property type="component" value="Unassembled WGS sequence"/>
</dbReference>
<protein>
    <submittedName>
        <fullName evidence="2">Uncharacterized protein</fullName>
    </submittedName>
</protein>
<organism evidence="2 3">
    <name type="scientific">Hermanssonia centrifuga</name>
    <dbReference type="NCBI Taxonomy" id="98765"/>
    <lineage>
        <taxon>Eukaryota</taxon>
        <taxon>Fungi</taxon>
        <taxon>Dikarya</taxon>
        <taxon>Basidiomycota</taxon>
        <taxon>Agaricomycotina</taxon>
        <taxon>Agaricomycetes</taxon>
        <taxon>Polyporales</taxon>
        <taxon>Meruliaceae</taxon>
        <taxon>Hermanssonia</taxon>
    </lineage>
</organism>
<feature type="region of interest" description="Disordered" evidence="1">
    <location>
        <begin position="34"/>
        <end position="57"/>
    </location>
</feature>
<dbReference type="AlphaFoldDB" id="A0A2R6NLE5"/>
<sequence length="57" mass="6308">MAEWLLRAYHPPALPSLPPPTTLPKGWLEEAKWEGRRSSSLPAKPRLPTPAYACLSA</sequence>
<reference evidence="2 3" key="1">
    <citation type="submission" date="2018-02" db="EMBL/GenBank/DDBJ databases">
        <title>Genome sequence of the basidiomycete white-rot fungus Phlebia centrifuga.</title>
        <authorList>
            <person name="Granchi Z."/>
            <person name="Peng M."/>
            <person name="de Vries R.P."/>
            <person name="Hilden K."/>
            <person name="Makela M.R."/>
            <person name="Grigoriev I."/>
            <person name="Riley R."/>
        </authorList>
    </citation>
    <scope>NUCLEOTIDE SEQUENCE [LARGE SCALE GENOMIC DNA]</scope>
    <source>
        <strain evidence="2 3">FBCC195</strain>
    </source>
</reference>
<proteinExistence type="predicted"/>
<keyword evidence="3" id="KW-1185">Reference proteome</keyword>
<gene>
    <name evidence="2" type="ORF">PHLCEN_2v11061</name>
</gene>